<sequence>MSIVLIKEIVRQILTTTNSNHHIARVLAVAPNTVRRYRQRLTKLSSDWQTYQSMNDAVLLAHFNRRKTPDKDKRQPDWSHIQTLMQMHKHQTLAQLWEEYCAVDPETAYCQSQFNFYYRRYLKSVDVSMRQTHYAGECVYVDYAGKTIGYIDNNTGECRQAQVFVGVLGCSQYTFAFASKSQKLEDFIEAHNRMYAFFSGVPQVVVPDNLKSAVTKPGSLPIINRTYLEQSRHYNCVIEPARVRRPQDKSLAEIGVLIVTRWITVILRRRKFFSVEEINLAIIALLEKLNRRPFKRIDGCRHSRFIALDKPVLQPLPEHPFEFASWVSAQRVNSDYHVAVEKHYYSVPYQYVDRQVEARITSKSVELICANQRIASHVKSDIVDGYTTINAHRPSSHQAYAEQNLEHYLVWAKSIGEAAIALVDSQFLGKPNYAMTASKACSQLKSLAKLYGEERFEIACQCAVDIKSLTVKSVRSILQCKIDQRRNALPTQSELPLHYNIRGAQYYQQGGL</sequence>
<proteinExistence type="inferred from homology"/>
<comment type="caution">
    <text evidence="3">The sequence shown here is derived from an EMBL/GenBank/DDBJ whole genome shotgun (WGS) entry which is preliminary data.</text>
</comment>
<dbReference type="InterPro" id="IPR054353">
    <property type="entry name" value="IstA-like_C"/>
</dbReference>
<dbReference type="AlphaFoldDB" id="A0A7Y0DV19"/>
<protein>
    <submittedName>
        <fullName evidence="3">IS21 family transposase</fullName>
    </submittedName>
</protein>
<dbReference type="GO" id="GO:0015074">
    <property type="term" value="P:DNA integration"/>
    <property type="evidence" value="ECO:0007669"/>
    <property type="project" value="InterPro"/>
</dbReference>
<evidence type="ECO:0000313" key="4">
    <source>
        <dbReference type="Proteomes" id="UP000570493"/>
    </source>
</evidence>
<dbReference type="InterPro" id="IPR001584">
    <property type="entry name" value="Integrase_cat-core"/>
</dbReference>
<dbReference type="SUPFAM" id="SSF53098">
    <property type="entry name" value="Ribonuclease H-like"/>
    <property type="match status" value="1"/>
</dbReference>
<dbReference type="InterPro" id="IPR012337">
    <property type="entry name" value="RNaseH-like_sf"/>
</dbReference>
<reference evidence="3" key="1">
    <citation type="submission" date="2020-04" db="EMBL/GenBank/DDBJ databases">
        <title>Genome Sequencing for Pseudoaltermonas arctica.</title>
        <authorList>
            <person name="Elkins N.S."/>
        </authorList>
    </citation>
    <scope>NUCLEOTIDE SEQUENCE [LARGE SCALE GENOMIC DNA]</scope>
    <source>
        <strain evidence="3">NEC-BIFX-2020_0012</strain>
    </source>
</reference>
<evidence type="ECO:0000313" key="3">
    <source>
        <dbReference type="EMBL" id="NMM42152.1"/>
    </source>
</evidence>
<dbReference type="Gene3D" id="3.30.420.10">
    <property type="entry name" value="Ribonuclease H-like superfamily/Ribonuclease H"/>
    <property type="match status" value="1"/>
</dbReference>
<organism evidence="3 4">
    <name type="scientific">Pseudoalteromonas arctica</name>
    <dbReference type="NCBI Taxonomy" id="394751"/>
    <lineage>
        <taxon>Bacteria</taxon>
        <taxon>Pseudomonadati</taxon>
        <taxon>Pseudomonadota</taxon>
        <taxon>Gammaproteobacteria</taxon>
        <taxon>Alteromonadales</taxon>
        <taxon>Pseudoalteromonadaceae</taxon>
        <taxon>Pseudoalteromonas</taxon>
    </lineage>
</organism>
<dbReference type="InterPro" id="IPR036397">
    <property type="entry name" value="RNaseH_sf"/>
</dbReference>
<accession>A0A7Y0DV19</accession>
<feature type="domain" description="Integrase catalytic" evidence="2">
    <location>
        <begin position="129"/>
        <end position="310"/>
    </location>
</feature>
<dbReference type="Proteomes" id="UP000570493">
    <property type="component" value="Unassembled WGS sequence"/>
</dbReference>
<dbReference type="GO" id="GO:0003676">
    <property type="term" value="F:nucleic acid binding"/>
    <property type="evidence" value="ECO:0007669"/>
    <property type="project" value="InterPro"/>
</dbReference>
<dbReference type="Pfam" id="PF22483">
    <property type="entry name" value="Mu-transpos_C_2"/>
    <property type="match status" value="1"/>
</dbReference>
<name>A0A7Y0DV19_9GAMM</name>
<evidence type="ECO:0000259" key="2">
    <source>
        <dbReference type="PROSITE" id="PS50994"/>
    </source>
</evidence>
<dbReference type="PANTHER" id="PTHR35004">
    <property type="entry name" value="TRANSPOSASE RV3428C-RELATED"/>
    <property type="match status" value="1"/>
</dbReference>
<keyword evidence="4" id="KW-1185">Reference proteome</keyword>
<dbReference type="PROSITE" id="PS50994">
    <property type="entry name" value="INTEGRASE"/>
    <property type="match status" value="1"/>
</dbReference>
<comment type="similarity">
    <text evidence="1">Belongs to the transposase IS21/IS408/IS1162 family.</text>
</comment>
<dbReference type="PANTHER" id="PTHR35004:SF8">
    <property type="entry name" value="TRANSPOSASE RV3428C-RELATED"/>
    <property type="match status" value="1"/>
</dbReference>
<gene>
    <name evidence="3" type="ORF">HHO47_15330</name>
</gene>
<dbReference type="EMBL" id="JABBMT010000030">
    <property type="protein sequence ID" value="NMM42152.1"/>
    <property type="molecule type" value="Genomic_DNA"/>
</dbReference>
<dbReference type="NCBIfam" id="NF033546">
    <property type="entry name" value="transpos_IS21"/>
    <property type="match status" value="1"/>
</dbReference>
<evidence type="ECO:0000256" key="1">
    <source>
        <dbReference type="ARBA" id="ARBA00009277"/>
    </source>
</evidence>